<proteinExistence type="predicted"/>
<dbReference type="Gene3D" id="3.30.710.10">
    <property type="entry name" value="Potassium Channel Kv1.1, Chain A"/>
    <property type="match status" value="1"/>
</dbReference>
<reference evidence="1 2" key="1">
    <citation type="journal article" date="2019" name="Nat. Ecol. Evol.">
        <title>Megaphylogeny resolves global patterns of mushroom evolution.</title>
        <authorList>
            <person name="Varga T."/>
            <person name="Krizsan K."/>
            <person name="Foldi C."/>
            <person name="Dima B."/>
            <person name="Sanchez-Garcia M."/>
            <person name="Sanchez-Ramirez S."/>
            <person name="Szollosi G.J."/>
            <person name="Szarkandi J.G."/>
            <person name="Papp V."/>
            <person name="Albert L."/>
            <person name="Andreopoulos W."/>
            <person name="Angelini C."/>
            <person name="Antonin V."/>
            <person name="Barry K.W."/>
            <person name="Bougher N.L."/>
            <person name="Buchanan P."/>
            <person name="Buyck B."/>
            <person name="Bense V."/>
            <person name="Catcheside P."/>
            <person name="Chovatia M."/>
            <person name="Cooper J."/>
            <person name="Damon W."/>
            <person name="Desjardin D."/>
            <person name="Finy P."/>
            <person name="Geml J."/>
            <person name="Haridas S."/>
            <person name="Hughes K."/>
            <person name="Justo A."/>
            <person name="Karasinski D."/>
            <person name="Kautmanova I."/>
            <person name="Kiss B."/>
            <person name="Kocsube S."/>
            <person name="Kotiranta H."/>
            <person name="LaButti K.M."/>
            <person name="Lechner B.E."/>
            <person name="Liimatainen K."/>
            <person name="Lipzen A."/>
            <person name="Lukacs Z."/>
            <person name="Mihaltcheva S."/>
            <person name="Morgado L.N."/>
            <person name="Niskanen T."/>
            <person name="Noordeloos M.E."/>
            <person name="Ohm R.A."/>
            <person name="Ortiz-Santana B."/>
            <person name="Ovrebo C."/>
            <person name="Racz N."/>
            <person name="Riley R."/>
            <person name="Savchenko A."/>
            <person name="Shiryaev A."/>
            <person name="Soop K."/>
            <person name="Spirin V."/>
            <person name="Szebenyi C."/>
            <person name="Tomsovsky M."/>
            <person name="Tulloss R.E."/>
            <person name="Uehling J."/>
            <person name="Grigoriev I.V."/>
            <person name="Vagvolgyi C."/>
            <person name="Papp T."/>
            <person name="Martin F.M."/>
            <person name="Miettinen O."/>
            <person name="Hibbett D.S."/>
            <person name="Nagy L.G."/>
        </authorList>
    </citation>
    <scope>NUCLEOTIDE SEQUENCE [LARGE SCALE GENOMIC DNA]</scope>
    <source>
        <strain evidence="1 2">CBS 309.79</strain>
    </source>
</reference>
<keyword evidence="2" id="KW-1185">Reference proteome</keyword>
<dbReference type="Proteomes" id="UP000305067">
    <property type="component" value="Unassembled WGS sequence"/>
</dbReference>
<name>A0A5C3Q607_9AGAR</name>
<organism evidence="1 2">
    <name type="scientific">Pterulicium gracile</name>
    <dbReference type="NCBI Taxonomy" id="1884261"/>
    <lineage>
        <taxon>Eukaryota</taxon>
        <taxon>Fungi</taxon>
        <taxon>Dikarya</taxon>
        <taxon>Basidiomycota</taxon>
        <taxon>Agaricomycotina</taxon>
        <taxon>Agaricomycetes</taxon>
        <taxon>Agaricomycetidae</taxon>
        <taxon>Agaricales</taxon>
        <taxon>Pleurotineae</taxon>
        <taxon>Pterulaceae</taxon>
        <taxon>Pterulicium</taxon>
    </lineage>
</organism>
<dbReference type="EMBL" id="ML178860">
    <property type="protein sequence ID" value="TFK96459.1"/>
    <property type="molecule type" value="Genomic_DNA"/>
</dbReference>
<dbReference type="InterPro" id="IPR011333">
    <property type="entry name" value="SKP1/BTB/POZ_sf"/>
</dbReference>
<evidence type="ECO:0000313" key="1">
    <source>
        <dbReference type="EMBL" id="TFK96459.1"/>
    </source>
</evidence>
<evidence type="ECO:0008006" key="3">
    <source>
        <dbReference type="Google" id="ProtNLM"/>
    </source>
</evidence>
<accession>A0A5C3Q607</accession>
<gene>
    <name evidence="1" type="ORF">BDV98DRAFT_576139</name>
</gene>
<evidence type="ECO:0000313" key="2">
    <source>
        <dbReference type="Proteomes" id="UP000305067"/>
    </source>
</evidence>
<sequence length="202" mass="22817">MYDVPRPKSSLTDLEGDSDRNQIILKDINQHNFEALLHMFASRSGSCMYWNASAGTPYLTVDQLSGVLRLAKMWLMKDIHNAAKGYLLHGELGASETVRKIKLAREHCISDLLKETCRDIIEREAPSYHGDGDPSYHGDGDLCCWGQGCCEFDRCAGASGKVQWEEVGRSTVGSWRWLKRVSVFRDSRWSSSRGRGDLRSRD</sequence>
<dbReference type="AlphaFoldDB" id="A0A5C3Q607"/>
<protein>
    <recommendedName>
        <fullName evidence="3">BTB domain-containing protein</fullName>
    </recommendedName>
</protein>